<evidence type="ECO:0000256" key="2">
    <source>
        <dbReference type="ARBA" id="ARBA00004141"/>
    </source>
</evidence>
<dbReference type="GO" id="GO:0007189">
    <property type="term" value="P:adenylate cyclase-activating G protein-coupled receptor signaling pathway"/>
    <property type="evidence" value="ECO:0007669"/>
    <property type="project" value="TreeGrafter"/>
</dbReference>
<dbReference type="GO" id="GO:0035556">
    <property type="term" value="P:intracellular signal transduction"/>
    <property type="evidence" value="ECO:0007669"/>
    <property type="project" value="InterPro"/>
</dbReference>
<protein>
    <recommendedName>
        <fullName evidence="3">adenylate cyclase</fullName>
        <ecNumber evidence="3">4.6.1.1</ecNumber>
    </recommendedName>
</protein>
<evidence type="ECO:0000256" key="9">
    <source>
        <dbReference type="ARBA" id="ARBA00022989"/>
    </source>
</evidence>
<evidence type="ECO:0000256" key="3">
    <source>
        <dbReference type="ARBA" id="ARBA00012201"/>
    </source>
</evidence>
<dbReference type="EMBL" id="JTDY01003150">
    <property type="protein sequence ID" value="KOB70067.1"/>
    <property type="molecule type" value="Genomic_DNA"/>
</dbReference>
<evidence type="ECO:0000256" key="6">
    <source>
        <dbReference type="ARBA" id="ARBA00022741"/>
    </source>
</evidence>
<dbReference type="InterPro" id="IPR029787">
    <property type="entry name" value="Nucleotide_cyclase"/>
</dbReference>
<evidence type="ECO:0000256" key="5">
    <source>
        <dbReference type="ARBA" id="ARBA00022723"/>
    </source>
</evidence>
<dbReference type="PROSITE" id="PS50125">
    <property type="entry name" value="GUANYLATE_CYCLASE_2"/>
    <property type="match status" value="1"/>
</dbReference>
<feature type="non-terminal residue" evidence="13">
    <location>
        <position position="116"/>
    </location>
</feature>
<comment type="catalytic activity">
    <reaction evidence="1">
        <text>ATP = 3',5'-cyclic AMP + diphosphate</text>
        <dbReference type="Rhea" id="RHEA:15389"/>
        <dbReference type="ChEBI" id="CHEBI:30616"/>
        <dbReference type="ChEBI" id="CHEBI:33019"/>
        <dbReference type="ChEBI" id="CHEBI:58165"/>
        <dbReference type="EC" id="4.6.1.1"/>
    </reaction>
</comment>
<keyword evidence="14" id="KW-1185">Reference proteome</keyword>
<evidence type="ECO:0000313" key="13">
    <source>
        <dbReference type="EMBL" id="KOB70067.1"/>
    </source>
</evidence>
<dbReference type="PANTHER" id="PTHR45627">
    <property type="entry name" value="ADENYLATE CYCLASE TYPE 1"/>
    <property type="match status" value="1"/>
</dbReference>
<dbReference type="Gene3D" id="3.30.70.1230">
    <property type="entry name" value="Nucleotide cyclase"/>
    <property type="match status" value="1"/>
</dbReference>
<keyword evidence="11" id="KW-0456">Lyase</keyword>
<keyword evidence="5" id="KW-0479">Metal-binding</keyword>
<keyword evidence="8" id="KW-0460">Magnesium</keyword>
<dbReference type="Pfam" id="PF00211">
    <property type="entry name" value="Guanylate_cyc"/>
    <property type="match status" value="1"/>
</dbReference>
<dbReference type="AlphaFoldDB" id="A0A0L7L3M9"/>
<dbReference type="GO" id="GO:0004016">
    <property type="term" value="F:adenylate cyclase activity"/>
    <property type="evidence" value="ECO:0007669"/>
    <property type="project" value="UniProtKB-EC"/>
</dbReference>
<evidence type="ECO:0000313" key="14">
    <source>
        <dbReference type="Proteomes" id="UP000037510"/>
    </source>
</evidence>
<dbReference type="GO" id="GO:0046872">
    <property type="term" value="F:metal ion binding"/>
    <property type="evidence" value="ECO:0007669"/>
    <property type="project" value="UniProtKB-KW"/>
</dbReference>
<evidence type="ECO:0000256" key="11">
    <source>
        <dbReference type="ARBA" id="ARBA00023239"/>
    </source>
</evidence>
<keyword evidence="7" id="KW-0067">ATP-binding</keyword>
<dbReference type="EC" id="4.6.1.1" evidence="3"/>
<evidence type="ECO:0000256" key="7">
    <source>
        <dbReference type="ARBA" id="ARBA00022840"/>
    </source>
</evidence>
<gene>
    <name evidence="13" type="ORF">OBRU01_15921</name>
</gene>
<dbReference type="GO" id="GO:0005524">
    <property type="term" value="F:ATP binding"/>
    <property type="evidence" value="ECO:0007669"/>
    <property type="project" value="UniProtKB-KW"/>
</dbReference>
<dbReference type="Proteomes" id="UP000037510">
    <property type="component" value="Unassembled WGS sequence"/>
</dbReference>
<feature type="domain" description="Guanylate cyclase" evidence="12">
    <location>
        <begin position="1"/>
        <end position="36"/>
    </location>
</feature>
<keyword evidence="6" id="KW-0547">Nucleotide-binding</keyword>
<evidence type="ECO:0000256" key="1">
    <source>
        <dbReference type="ARBA" id="ARBA00001593"/>
    </source>
</evidence>
<dbReference type="GO" id="GO:0006171">
    <property type="term" value="P:cAMP biosynthetic process"/>
    <property type="evidence" value="ECO:0007669"/>
    <property type="project" value="TreeGrafter"/>
</dbReference>
<reference evidence="13 14" key="1">
    <citation type="journal article" date="2015" name="Genome Biol. Evol.">
        <title>The genome of winter moth (Operophtera brumata) provides a genomic perspective on sexual dimorphism and phenology.</title>
        <authorList>
            <person name="Derks M.F."/>
            <person name="Smit S."/>
            <person name="Salis L."/>
            <person name="Schijlen E."/>
            <person name="Bossers A."/>
            <person name="Mateman C."/>
            <person name="Pijl A.S."/>
            <person name="de Ridder D."/>
            <person name="Groenen M.A."/>
            <person name="Visser M.E."/>
            <person name="Megens H.J."/>
        </authorList>
    </citation>
    <scope>NUCLEOTIDE SEQUENCE [LARGE SCALE GENOMIC DNA]</scope>
    <source>
        <strain evidence="13">WM2013NL</strain>
        <tissue evidence="13">Head and thorax</tissue>
    </source>
</reference>
<keyword evidence="10" id="KW-0472">Membrane</keyword>
<sequence length="116" mass="12679">MRVGIHTGRVLCGVLGLRKWQYDVWSNDMCLSAGVGLGGSGSRRKLSFKNVSNVVVQLLHSIKFNVDVPFSNMAASPQELKANAARKVLDLRRALHAEPGSAEALRLASLRAEDHR</sequence>
<accession>A0A0L7L3M9</accession>
<evidence type="ECO:0000256" key="8">
    <source>
        <dbReference type="ARBA" id="ARBA00022842"/>
    </source>
</evidence>
<dbReference type="InterPro" id="IPR001054">
    <property type="entry name" value="A/G_cyclase"/>
</dbReference>
<evidence type="ECO:0000256" key="10">
    <source>
        <dbReference type="ARBA" id="ARBA00023136"/>
    </source>
</evidence>
<proteinExistence type="predicted"/>
<keyword evidence="9" id="KW-1133">Transmembrane helix</keyword>
<dbReference type="STRING" id="104452.A0A0L7L3M9"/>
<organism evidence="13 14">
    <name type="scientific">Operophtera brumata</name>
    <name type="common">Winter moth</name>
    <name type="synonym">Phalaena brumata</name>
    <dbReference type="NCBI Taxonomy" id="104452"/>
    <lineage>
        <taxon>Eukaryota</taxon>
        <taxon>Metazoa</taxon>
        <taxon>Ecdysozoa</taxon>
        <taxon>Arthropoda</taxon>
        <taxon>Hexapoda</taxon>
        <taxon>Insecta</taxon>
        <taxon>Pterygota</taxon>
        <taxon>Neoptera</taxon>
        <taxon>Endopterygota</taxon>
        <taxon>Lepidoptera</taxon>
        <taxon>Glossata</taxon>
        <taxon>Ditrysia</taxon>
        <taxon>Geometroidea</taxon>
        <taxon>Geometridae</taxon>
        <taxon>Larentiinae</taxon>
        <taxon>Operophtera</taxon>
    </lineage>
</organism>
<evidence type="ECO:0000256" key="4">
    <source>
        <dbReference type="ARBA" id="ARBA00022692"/>
    </source>
</evidence>
<keyword evidence="4" id="KW-0812">Transmembrane</keyword>
<dbReference type="GO" id="GO:0005886">
    <property type="term" value="C:plasma membrane"/>
    <property type="evidence" value="ECO:0007669"/>
    <property type="project" value="TreeGrafter"/>
</dbReference>
<name>A0A0L7L3M9_OPEBR</name>
<dbReference type="SUPFAM" id="SSF55073">
    <property type="entry name" value="Nucleotide cyclase"/>
    <property type="match status" value="1"/>
</dbReference>
<comment type="subcellular location">
    <subcellularLocation>
        <location evidence="2">Membrane</location>
        <topology evidence="2">Multi-pass membrane protein</topology>
    </subcellularLocation>
</comment>
<dbReference type="PANTHER" id="PTHR45627:SF26">
    <property type="entry name" value="ADENYLATE CYCLASE TYPE 1"/>
    <property type="match status" value="1"/>
</dbReference>
<evidence type="ECO:0000259" key="12">
    <source>
        <dbReference type="PROSITE" id="PS50125"/>
    </source>
</evidence>
<comment type="caution">
    <text evidence="13">The sequence shown here is derived from an EMBL/GenBank/DDBJ whole genome shotgun (WGS) entry which is preliminary data.</text>
</comment>